<dbReference type="GO" id="GO:0016757">
    <property type="term" value="F:glycosyltransferase activity"/>
    <property type="evidence" value="ECO:0007669"/>
    <property type="project" value="UniProtKB-KW"/>
</dbReference>
<evidence type="ECO:0000313" key="2">
    <source>
        <dbReference type="EMBL" id="HJA08800.1"/>
    </source>
</evidence>
<evidence type="ECO:0000259" key="1">
    <source>
        <dbReference type="Pfam" id="PF13524"/>
    </source>
</evidence>
<name>A0A9D2HEW5_9BACT</name>
<dbReference type="EMBL" id="DXAN01000022">
    <property type="protein sequence ID" value="HJA08800.1"/>
    <property type="molecule type" value="Genomic_DNA"/>
</dbReference>
<dbReference type="Proteomes" id="UP000824225">
    <property type="component" value="Unassembled WGS sequence"/>
</dbReference>
<accession>A0A9D2HEW5</accession>
<reference evidence="2" key="1">
    <citation type="journal article" date="2021" name="PeerJ">
        <title>Extensive microbial diversity within the chicken gut microbiome revealed by metagenomics and culture.</title>
        <authorList>
            <person name="Gilroy R."/>
            <person name="Ravi A."/>
            <person name="Getino M."/>
            <person name="Pursley I."/>
            <person name="Horton D.L."/>
            <person name="Alikhan N.F."/>
            <person name="Baker D."/>
            <person name="Gharbi K."/>
            <person name="Hall N."/>
            <person name="Watson M."/>
            <person name="Adriaenssens E.M."/>
            <person name="Foster-Nyarko E."/>
            <person name="Jarju S."/>
            <person name="Secka A."/>
            <person name="Antonio M."/>
            <person name="Oren A."/>
            <person name="Chaudhuri R.R."/>
            <person name="La Ragione R."/>
            <person name="Hildebrand F."/>
            <person name="Pallen M.J."/>
        </authorList>
    </citation>
    <scope>NUCLEOTIDE SEQUENCE</scope>
    <source>
        <strain evidence="2">CHK186-16707</strain>
    </source>
</reference>
<dbReference type="AlphaFoldDB" id="A0A9D2HEW5"/>
<dbReference type="InterPro" id="IPR055259">
    <property type="entry name" value="YkvP/CgeB_Glyco_trans-like"/>
</dbReference>
<evidence type="ECO:0000313" key="3">
    <source>
        <dbReference type="Proteomes" id="UP000824225"/>
    </source>
</evidence>
<proteinExistence type="predicted"/>
<keyword evidence="2" id="KW-0808">Transferase</keyword>
<organism evidence="2 3">
    <name type="scientific">Candidatus Mailhella merdigallinarum</name>
    <dbReference type="NCBI Taxonomy" id="2838658"/>
    <lineage>
        <taxon>Bacteria</taxon>
        <taxon>Pseudomonadati</taxon>
        <taxon>Thermodesulfobacteriota</taxon>
        <taxon>Desulfovibrionia</taxon>
        <taxon>Desulfovibrionales</taxon>
        <taxon>Desulfovibrionaceae</taxon>
        <taxon>Mailhella</taxon>
    </lineage>
</organism>
<reference evidence="2" key="2">
    <citation type="submission" date="2021-04" db="EMBL/GenBank/DDBJ databases">
        <authorList>
            <person name="Gilroy R."/>
        </authorList>
    </citation>
    <scope>NUCLEOTIDE SEQUENCE</scope>
    <source>
        <strain evidence="2">CHK186-16707</strain>
    </source>
</reference>
<keyword evidence="2" id="KW-0328">Glycosyltransferase</keyword>
<dbReference type="Pfam" id="PF13524">
    <property type="entry name" value="Glyco_trans_1_2"/>
    <property type="match status" value="1"/>
</dbReference>
<dbReference type="EC" id="2.4.-.-" evidence="2"/>
<comment type="caution">
    <text evidence="2">The sequence shown here is derived from an EMBL/GenBank/DDBJ whole genome shotgun (WGS) entry which is preliminary data.</text>
</comment>
<protein>
    <submittedName>
        <fullName evidence="2">Glycosyltransferase</fullName>
        <ecNumber evidence="2">2.4.-.-</ecNumber>
    </submittedName>
</protein>
<feature type="domain" description="Spore protein YkvP/CgeB glycosyl transferase-like" evidence="1">
    <location>
        <begin position="194"/>
        <end position="357"/>
    </location>
</feature>
<gene>
    <name evidence="2" type="ORF">H9962_06395</name>
</gene>
<sequence length="438" mass="48650">MNTPLRILVVLPLYGGSLPIGRYCAQALRDLGHLVEEFDAPAFHQAHVALRGLRISGERLAQLETAFLNTLSQAVYAKAESFAPDLVLALAQAPLGRQTLRRLRADGVPTAMWFVEDYALFTYWRSFAPLYDFFFVIQKEPFLSLLRETGVENACYLPLAALPSFHRPLELTAAERARYGADLAFLGAGYPNRRAAFRALAGRNFKIWGSDWDGDAVLAPLVQRGGARVSPEDSVRVYNATRVNLNLHSSVRADKAVSGGDFVNPRTFEIAAMGAFQLVDRRSLLGELFRVDESVCAGAGAPDPAAELAVFSDWEGLERGLTHYLVHPEEREAMARRARARVLADHTYIRRMTAMLDFIRARRSGWPAPRPTADWPPDIPEALRTELAALLRRLDLPPQAAFADVVTRLRQESGVLGSLETSLLFLDEWRKQYGSSGS</sequence>